<dbReference type="InterPro" id="IPR004358">
    <property type="entry name" value="Sig_transdc_His_kin-like_C"/>
</dbReference>
<dbReference type="GO" id="GO:0000160">
    <property type="term" value="P:phosphorelay signal transduction system"/>
    <property type="evidence" value="ECO:0000318"/>
    <property type="project" value="GO_Central"/>
</dbReference>
<sequence length="1110" mass="119858">MDTISASKAIDEMQLRKNAMNQSTASKEGVMNSAAPRQYGVLILRLLMMIVFASLLSGLAALAYVVTSRAAERSLTDLAEDLEQELLDRSADNFLGLFNEGQACLQALAGNIAVLNNNVKMANVSQGTRAMMVYQSTLSTIMSCKVADVVGFVQQNGLHSFLSRPTNSSDSLANSTFLLTFNNQTVPEGQEVPQYSTVVDATTAYPLYGMESVVALAPLDFRTRGWYMQAMTSSRGLGMQILVGTLGKPILVMSRVVVQDTGEAIGVVAITQYLTSIDQRVRQFNLRGGVLFFTNGTFLVSDSVADNDRPSTASRHLLRPNESTSVVVQQAAEIDRSGRLGNSTAVVTIMGAPYFLKKQAVKLQDVTIWEYLAVPKKAVMGHIDSSSQYVKVVIISSTVAVVAVGGLCVFLFTNPINKEMQLKAQLIANLAAKRRAEMRDEFKTRFLASMSHDLRNPSAAVLGLHDALLETGLDEEQVKQVNQAKGCVEHQLNLLNELLDLSKIEAGKLVLDEAPFALIENIESLADAFSTQCAKKGLELCLDIPAGVPHTVFGDATRTRQIFSNLLSNSIKFTKAGYVLIRCTLRTSAAAAADPPGVSSGALRLQFEVEHTGCGVPREKRELVFLDYSQADGGATTQAYGGTGLGLGIVKKLVQSMGGQIAIVDKDSPGCFIRFDLTFQTKPRGTSVLRSQSLRAPSALLRSPSRVARFGAVNIVLAKTHFLTRSVTAHTLRELGAMVVEASSWEEALVAIQTLARDSDLRSTPVQAPGANLSPEDAVLRRPSVLRSSQESVHSDEEPLDLGRPVLFKPRLSSRDVEVDPATPGAPRAEHFEFDCAMLELSIVPGAEDPERLDQELRRLNAVLETDGGSSGAITIFWIVRSNTPAATRGMLKAVPSAHVVYKPLYRSKLEHLLYSVAASRADPQEPFTPIPGPHVTLENRGDASSFSDSENGDAPSPGVGNSHVAPSDSHQGSTEPSRAFDGLSALLVEDNAVLAQLARRSLEKLGARVETAGDGEEALAVLFDADGARRKKFDFILMDCQMPIMDGYAATIQIRRIESAQLGHTPVIALTANSGKDDLDRCIVSGMDAVLTKPVKKLELVETVLRFRK</sequence>
<dbReference type="CDD" id="cd17546">
    <property type="entry name" value="REC_hyHK_CKI1_RcsC-like"/>
    <property type="match status" value="1"/>
</dbReference>
<evidence type="ECO:0000256" key="4">
    <source>
        <dbReference type="SAM" id="Phobius"/>
    </source>
</evidence>
<dbReference type="InterPro" id="IPR011006">
    <property type="entry name" value="CheY-like_superfamily"/>
</dbReference>
<dbReference type="Pfam" id="PF02518">
    <property type="entry name" value="HATPase_c"/>
    <property type="match status" value="1"/>
</dbReference>
<dbReference type="Gene3D" id="3.30.565.10">
    <property type="entry name" value="Histidine kinase-like ATPase, C-terminal domain"/>
    <property type="match status" value="1"/>
</dbReference>
<accession>A0A1Y1HPQ9</accession>
<keyword evidence="1 2" id="KW-0597">Phosphoprotein</keyword>
<evidence type="ECO:0000256" key="3">
    <source>
        <dbReference type="SAM" id="MobiDB-lite"/>
    </source>
</evidence>
<dbReference type="OrthoDB" id="10266508at2759"/>
<feature type="region of interest" description="Disordered" evidence="3">
    <location>
        <begin position="923"/>
        <end position="979"/>
    </location>
</feature>
<feature type="domain" description="Histidine kinase" evidence="5">
    <location>
        <begin position="449"/>
        <end position="681"/>
    </location>
</feature>
<dbReference type="AlphaFoldDB" id="A0A1Y1HPQ9"/>
<dbReference type="Gene3D" id="3.40.50.2300">
    <property type="match status" value="1"/>
</dbReference>
<evidence type="ECO:0000259" key="6">
    <source>
        <dbReference type="PROSITE" id="PS50110"/>
    </source>
</evidence>
<dbReference type="SMART" id="SM00388">
    <property type="entry name" value="HisKA"/>
    <property type="match status" value="1"/>
</dbReference>
<evidence type="ECO:0000313" key="7">
    <source>
        <dbReference type="EMBL" id="GAQ80615.1"/>
    </source>
</evidence>
<dbReference type="Pfam" id="PF00512">
    <property type="entry name" value="HisKA"/>
    <property type="match status" value="1"/>
</dbReference>
<protein>
    <submittedName>
        <fullName evidence="7">Signal transduction histidine kinase</fullName>
    </submittedName>
</protein>
<keyword evidence="4" id="KW-1133">Transmembrane helix</keyword>
<dbReference type="PANTHER" id="PTHR45339">
    <property type="entry name" value="HYBRID SIGNAL TRANSDUCTION HISTIDINE KINASE J"/>
    <property type="match status" value="1"/>
</dbReference>
<dbReference type="PROSITE" id="PS50110">
    <property type="entry name" value="RESPONSE_REGULATORY"/>
    <property type="match status" value="1"/>
</dbReference>
<dbReference type="EMBL" id="DF237007">
    <property type="protein sequence ID" value="GAQ80615.1"/>
    <property type="molecule type" value="Genomic_DNA"/>
</dbReference>
<evidence type="ECO:0000256" key="1">
    <source>
        <dbReference type="ARBA" id="ARBA00022553"/>
    </source>
</evidence>
<feature type="transmembrane region" description="Helical" evidence="4">
    <location>
        <begin position="389"/>
        <end position="412"/>
    </location>
</feature>
<dbReference type="PANTHER" id="PTHR45339:SF5">
    <property type="entry name" value="HISTIDINE KINASE"/>
    <property type="match status" value="1"/>
</dbReference>
<dbReference type="InterPro" id="IPR036890">
    <property type="entry name" value="HATPase_C_sf"/>
</dbReference>
<dbReference type="InterPro" id="IPR001789">
    <property type="entry name" value="Sig_transdc_resp-reg_receiver"/>
</dbReference>
<feature type="transmembrane region" description="Helical" evidence="4">
    <location>
        <begin position="42"/>
        <end position="66"/>
    </location>
</feature>
<dbReference type="SUPFAM" id="SSF52172">
    <property type="entry name" value="CheY-like"/>
    <property type="match status" value="1"/>
</dbReference>
<proteinExistence type="predicted"/>
<evidence type="ECO:0000256" key="2">
    <source>
        <dbReference type="PROSITE-ProRule" id="PRU00169"/>
    </source>
</evidence>
<keyword evidence="8" id="KW-1185">Reference proteome</keyword>
<gene>
    <name evidence="7" type="ORF">KFL_000580090</name>
</gene>
<feature type="domain" description="Response regulatory" evidence="6">
    <location>
        <begin position="985"/>
        <end position="1109"/>
    </location>
</feature>
<dbReference type="STRING" id="105231.A0A1Y1HPQ9"/>
<reference evidence="7 8" key="1">
    <citation type="journal article" date="2014" name="Nat. Commun.">
        <title>Klebsormidium flaccidum genome reveals primary factors for plant terrestrial adaptation.</title>
        <authorList>
            <person name="Hori K."/>
            <person name="Maruyama F."/>
            <person name="Fujisawa T."/>
            <person name="Togashi T."/>
            <person name="Yamamoto N."/>
            <person name="Seo M."/>
            <person name="Sato S."/>
            <person name="Yamada T."/>
            <person name="Mori H."/>
            <person name="Tajima N."/>
            <person name="Moriyama T."/>
            <person name="Ikeuchi M."/>
            <person name="Watanabe M."/>
            <person name="Wada H."/>
            <person name="Kobayashi K."/>
            <person name="Saito M."/>
            <person name="Masuda T."/>
            <person name="Sasaki-Sekimoto Y."/>
            <person name="Mashiguchi K."/>
            <person name="Awai K."/>
            <person name="Shimojima M."/>
            <person name="Masuda S."/>
            <person name="Iwai M."/>
            <person name="Nobusawa T."/>
            <person name="Narise T."/>
            <person name="Kondo S."/>
            <person name="Saito H."/>
            <person name="Sato R."/>
            <person name="Murakawa M."/>
            <person name="Ihara Y."/>
            <person name="Oshima-Yamada Y."/>
            <person name="Ohtaka K."/>
            <person name="Satoh M."/>
            <person name="Sonobe K."/>
            <person name="Ishii M."/>
            <person name="Ohtani R."/>
            <person name="Kanamori-Sato M."/>
            <person name="Honoki R."/>
            <person name="Miyazaki D."/>
            <person name="Mochizuki H."/>
            <person name="Umetsu J."/>
            <person name="Higashi K."/>
            <person name="Shibata D."/>
            <person name="Kamiya Y."/>
            <person name="Sato N."/>
            <person name="Nakamura Y."/>
            <person name="Tabata S."/>
            <person name="Ida S."/>
            <person name="Kurokawa K."/>
            <person name="Ohta H."/>
        </authorList>
    </citation>
    <scope>NUCLEOTIDE SEQUENCE [LARGE SCALE GENOMIC DNA]</scope>
    <source>
        <strain evidence="7 8">NIES-2285</strain>
    </source>
</reference>
<dbReference type="SMART" id="SM00448">
    <property type="entry name" value="REC"/>
    <property type="match status" value="1"/>
</dbReference>
<dbReference type="Pfam" id="PF00072">
    <property type="entry name" value="Response_reg"/>
    <property type="match status" value="1"/>
</dbReference>
<dbReference type="GO" id="GO:0009927">
    <property type="term" value="F:histidine phosphotransfer kinase activity"/>
    <property type="evidence" value="ECO:0000318"/>
    <property type="project" value="GO_Central"/>
</dbReference>
<name>A0A1Y1HPQ9_KLENI</name>
<dbReference type="PROSITE" id="PS50109">
    <property type="entry name" value="HIS_KIN"/>
    <property type="match status" value="1"/>
</dbReference>
<dbReference type="SMART" id="SM00387">
    <property type="entry name" value="HATPase_c"/>
    <property type="match status" value="1"/>
</dbReference>
<keyword evidence="7" id="KW-0808">Transferase</keyword>
<evidence type="ECO:0000259" key="5">
    <source>
        <dbReference type="PROSITE" id="PS50109"/>
    </source>
</evidence>
<dbReference type="InterPro" id="IPR036097">
    <property type="entry name" value="HisK_dim/P_sf"/>
</dbReference>
<dbReference type="CDD" id="cd00082">
    <property type="entry name" value="HisKA"/>
    <property type="match status" value="1"/>
</dbReference>
<dbReference type="InterPro" id="IPR003594">
    <property type="entry name" value="HATPase_dom"/>
</dbReference>
<evidence type="ECO:0000313" key="8">
    <source>
        <dbReference type="Proteomes" id="UP000054558"/>
    </source>
</evidence>
<dbReference type="GO" id="GO:0005886">
    <property type="term" value="C:plasma membrane"/>
    <property type="evidence" value="ECO:0000318"/>
    <property type="project" value="GO_Central"/>
</dbReference>
<dbReference type="InterPro" id="IPR003661">
    <property type="entry name" value="HisK_dim/P_dom"/>
</dbReference>
<keyword evidence="4" id="KW-0812">Transmembrane</keyword>
<dbReference type="Proteomes" id="UP000054558">
    <property type="component" value="Unassembled WGS sequence"/>
</dbReference>
<dbReference type="PRINTS" id="PR00344">
    <property type="entry name" value="BCTRLSENSOR"/>
</dbReference>
<dbReference type="InterPro" id="IPR005467">
    <property type="entry name" value="His_kinase_dom"/>
</dbReference>
<dbReference type="OMA" id="DANGCPR"/>
<dbReference type="SUPFAM" id="SSF55874">
    <property type="entry name" value="ATPase domain of HSP90 chaperone/DNA topoisomerase II/histidine kinase"/>
    <property type="match status" value="1"/>
</dbReference>
<keyword evidence="4" id="KW-0472">Membrane</keyword>
<dbReference type="Gene3D" id="1.10.287.130">
    <property type="match status" value="1"/>
</dbReference>
<feature type="modified residue" description="4-aspartylphosphate" evidence="2">
    <location>
        <position position="1040"/>
    </location>
</feature>
<dbReference type="GO" id="GO:0000155">
    <property type="term" value="F:phosphorelay sensor kinase activity"/>
    <property type="evidence" value="ECO:0000318"/>
    <property type="project" value="GO_Central"/>
</dbReference>
<organism evidence="7 8">
    <name type="scientific">Klebsormidium nitens</name>
    <name type="common">Green alga</name>
    <name type="synonym">Ulothrix nitens</name>
    <dbReference type="NCBI Taxonomy" id="105231"/>
    <lineage>
        <taxon>Eukaryota</taxon>
        <taxon>Viridiplantae</taxon>
        <taxon>Streptophyta</taxon>
        <taxon>Klebsormidiophyceae</taxon>
        <taxon>Klebsormidiales</taxon>
        <taxon>Klebsormidiaceae</taxon>
        <taxon>Klebsormidium</taxon>
    </lineage>
</organism>
<dbReference type="Gene3D" id="3.30.450.20">
    <property type="entry name" value="PAS domain"/>
    <property type="match status" value="2"/>
</dbReference>
<dbReference type="SUPFAM" id="SSF47384">
    <property type="entry name" value="Homodimeric domain of signal transducing histidine kinase"/>
    <property type="match status" value="1"/>
</dbReference>
<keyword evidence="7" id="KW-0418">Kinase</keyword>